<keyword evidence="2" id="KW-1185">Reference proteome</keyword>
<reference evidence="1 2" key="1">
    <citation type="submission" date="2021-06" db="EMBL/GenBank/DDBJ databases">
        <authorList>
            <person name="Palmer J.M."/>
        </authorList>
    </citation>
    <scope>NUCLEOTIDE SEQUENCE [LARGE SCALE GENOMIC DNA]</scope>
    <source>
        <strain evidence="1 2">XR_2019</strain>
        <tissue evidence="1">Muscle</tissue>
    </source>
</reference>
<organism evidence="1 2">
    <name type="scientific">Xenotaenia resolanae</name>
    <dbReference type="NCBI Taxonomy" id="208358"/>
    <lineage>
        <taxon>Eukaryota</taxon>
        <taxon>Metazoa</taxon>
        <taxon>Chordata</taxon>
        <taxon>Craniata</taxon>
        <taxon>Vertebrata</taxon>
        <taxon>Euteleostomi</taxon>
        <taxon>Actinopterygii</taxon>
        <taxon>Neopterygii</taxon>
        <taxon>Teleostei</taxon>
        <taxon>Neoteleostei</taxon>
        <taxon>Acanthomorphata</taxon>
        <taxon>Ovalentaria</taxon>
        <taxon>Atherinomorphae</taxon>
        <taxon>Cyprinodontiformes</taxon>
        <taxon>Goodeidae</taxon>
        <taxon>Xenotaenia</taxon>
    </lineage>
</organism>
<dbReference type="Proteomes" id="UP001444071">
    <property type="component" value="Unassembled WGS sequence"/>
</dbReference>
<name>A0ABV0WAL6_9TELE</name>
<protein>
    <submittedName>
        <fullName evidence="1">Uncharacterized protein</fullName>
    </submittedName>
</protein>
<gene>
    <name evidence="1" type="ORF">XENORESO_015378</name>
</gene>
<comment type="caution">
    <text evidence="1">The sequence shown here is derived from an EMBL/GenBank/DDBJ whole genome shotgun (WGS) entry which is preliminary data.</text>
</comment>
<accession>A0ABV0WAL6</accession>
<proteinExistence type="predicted"/>
<evidence type="ECO:0000313" key="1">
    <source>
        <dbReference type="EMBL" id="MEQ2265958.1"/>
    </source>
</evidence>
<evidence type="ECO:0000313" key="2">
    <source>
        <dbReference type="Proteomes" id="UP001444071"/>
    </source>
</evidence>
<sequence length="116" mass="13117">MLLNTASQHQSIQTATFRCYLDEPLAAGTAAGPHLNQEEEMLEHLAAFRRLTTFKLPDAIFTVSVEHKMLYLYRHTQIKLNIMTGLYPHTQPAVKNSVIGLGQTLGGPNRQYFYLI</sequence>
<dbReference type="EMBL" id="JAHRIM010034985">
    <property type="protein sequence ID" value="MEQ2265958.1"/>
    <property type="molecule type" value="Genomic_DNA"/>
</dbReference>